<gene>
    <name evidence="2" type="ORF">LCGC14_2749990</name>
</gene>
<sequence length="272" mass="31379">MFYGIYLLIQANRSRLINKKEIFRGTGILGIGGGLLFLLMQIGVFFSEDFFLFYFSGGIVMAFLAVFYFYYWEKNLVNLKKIPTIIMVFNFLIFLITIILLLLFKISVSIYISLIEIFTIILGLLGSSFLLIFVFLFTIRVKGALRNKGVILIIGGILFFLGQFMDHPPGLFLFPDLFIILTPLVFIVSFGFIFYGTKGISENVSSYYNQVNICLVHRGKLLREDLIYYCPNCSMVYCQNCYELVIKQDRCWNCGERGKKTQKIKCIKDNCD</sequence>
<feature type="transmembrane region" description="Helical" evidence="1">
    <location>
        <begin position="22"/>
        <end position="46"/>
    </location>
</feature>
<accession>A0A0F9BAN7</accession>
<name>A0A0F9BAN7_9ZZZZ</name>
<feature type="transmembrane region" description="Helical" evidence="1">
    <location>
        <begin position="52"/>
        <end position="72"/>
    </location>
</feature>
<feature type="transmembrane region" description="Helical" evidence="1">
    <location>
        <begin position="149"/>
        <end position="165"/>
    </location>
</feature>
<protein>
    <submittedName>
        <fullName evidence="2">Uncharacterized protein</fullName>
    </submittedName>
</protein>
<comment type="caution">
    <text evidence="2">The sequence shown here is derived from an EMBL/GenBank/DDBJ whole genome shotgun (WGS) entry which is preliminary data.</text>
</comment>
<keyword evidence="1" id="KW-1133">Transmembrane helix</keyword>
<keyword evidence="1" id="KW-0812">Transmembrane</keyword>
<reference evidence="2" key="1">
    <citation type="journal article" date="2015" name="Nature">
        <title>Complex archaea that bridge the gap between prokaryotes and eukaryotes.</title>
        <authorList>
            <person name="Spang A."/>
            <person name="Saw J.H."/>
            <person name="Jorgensen S.L."/>
            <person name="Zaremba-Niedzwiedzka K."/>
            <person name="Martijn J."/>
            <person name="Lind A.E."/>
            <person name="van Eijk R."/>
            <person name="Schleper C."/>
            <person name="Guy L."/>
            <person name="Ettema T.J."/>
        </authorList>
    </citation>
    <scope>NUCLEOTIDE SEQUENCE</scope>
</reference>
<dbReference type="EMBL" id="LAZR01050255">
    <property type="protein sequence ID" value="KKK87764.1"/>
    <property type="molecule type" value="Genomic_DNA"/>
</dbReference>
<feature type="transmembrane region" description="Helical" evidence="1">
    <location>
        <begin position="110"/>
        <end position="137"/>
    </location>
</feature>
<feature type="transmembrane region" description="Helical" evidence="1">
    <location>
        <begin position="84"/>
        <end position="104"/>
    </location>
</feature>
<keyword evidence="1" id="KW-0472">Membrane</keyword>
<feature type="transmembrane region" description="Helical" evidence="1">
    <location>
        <begin position="177"/>
        <end position="196"/>
    </location>
</feature>
<evidence type="ECO:0000313" key="2">
    <source>
        <dbReference type="EMBL" id="KKK87764.1"/>
    </source>
</evidence>
<dbReference type="AlphaFoldDB" id="A0A0F9BAN7"/>
<proteinExistence type="predicted"/>
<evidence type="ECO:0000256" key="1">
    <source>
        <dbReference type="SAM" id="Phobius"/>
    </source>
</evidence>
<organism evidence="2">
    <name type="scientific">marine sediment metagenome</name>
    <dbReference type="NCBI Taxonomy" id="412755"/>
    <lineage>
        <taxon>unclassified sequences</taxon>
        <taxon>metagenomes</taxon>
        <taxon>ecological metagenomes</taxon>
    </lineage>
</organism>